<reference evidence="18" key="2">
    <citation type="submission" date="2025-08" db="UniProtKB">
        <authorList>
            <consortium name="Ensembl"/>
        </authorList>
    </citation>
    <scope>IDENTIFICATION</scope>
</reference>
<dbReference type="SUPFAM" id="SSF47807">
    <property type="entry name" value="5' to 3' exonuclease, C-terminal subdomain"/>
    <property type="match status" value="1"/>
</dbReference>
<evidence type="ECO:0000256" key="10">
    <source>
        <dbReference type="ARBA" id="ARBA00022801"/>
    </source>
</evidence>
<dbReference type="PROSITE" id="PS00842">
    <property type="entry name" value="XPG_2"/>
    <property type="match status" value="1"/>
</dbReference>
<keyword evidence="7" id="KW-0479">Metal-binding</keyword>
<name>A0AAY4CJV7_9TELE</name>
<feature type="region of interest" description="Disordered" evidence="15">
    <location>
        <begin position="977"/>
        <end position="1024"/>
    </location>
</feature>
<dbReference type="PRINTS" id="PR00066">
    <property type="entry name" value="XRODRMPGMNTG"/>
</dbReference>
<dbReference type="SMART" id="SM00485">
    <property type="entry name" value="XPGN"/>
    <property type="match status" value="1"/>
</dbReference>
<evidence type="ECO:0000256" key="13">
    <source>
        <dbReference type="ARBA" id="ARBA00023204"/>
    </source>
</evidence>
<feature type="compositionally biased region" description="Acidic residues" evidence="15">
    <location>
        <begin position="985"/>
        <end position="994"/>
    </location>
</feature>
<feature type="region of interest" description="Disordered" evidence="15">
    <location>
        <begin position="1041"/>
        <end position="1109"/>
    </location>
</feature>
<keyword evidence="10" id="KW-0378">Hydrolase</keyword>
<keyword evidence="12" id="KW-0238">DNA-binding</keyword>
<dbReference type="FunFam" id="3.40.50.1010:FF:000022">
    <property type="entry name" value="DNA repair protein complementing XP-G cells homolog"/>
    <property type="match status" value="1"/>
</dbReference>
<feature type="compositionally biased region" description="Low complexity" evidence="15">
    <location>
        <begin position="535"/>
        <end position="547"/>
    </location>
</feature>
<feature type="compositionally biased region" description="Basic residues" evidence="15">
    <location>
        <begin position="1089"/>
        <end position="1109"/>
    </location>
</feature>
<dbReference type="GO" id="GO:0046872">
    <property type="term" value="F:metal ion binding"/>
    <property type="evidence" value="ECO:0007669"/>
    <property type="project" value="UniProtKB-KW"/>
</dbReference>
<dbReference type="GO" id="GO:0006289">
    <property type="term" value="P:nucleotide-excision repair"/>
    <property type="evidence" value="ECO:0007669"/>
    <property type="project" value="InterPro"/>
</dbReference>
<dbReference type="GeneID" id="114765075"/>
<dbReference type="InterPro" id="IPR006084">
    <property type="entry name" value="XPG/Rad2"/>
</dbReference>
<dbReference type="GO" id="GO:0003697">
    <property type="term" value="F:single-stranded DNA binding"/>
    <property type="evidence" value="ECO:0007669"/>
    <property type="project" value="InterPro"/>
</dbReference>
<evidence type="ECO:0008006" key="20">
    <source>
        <dbReference type="Google" id="ProtNLM"/>
    </source>
</evidence>
<feature type="region of interest" description="Disordered" evidence="15">
    <location>
        <begin position="454"/>
        <end position="674"/>
    </location>
</feature>
<dbReference type="Gene3D" id="1.10.150.20">
    <property type="entry name" value="5' to 3' exonuclease, C-terminal subdomain"/>
    <property type="match status" value="1"/>
</dbReference>
<dbReference type="SMART" id="SM00484">
    <property type="entry name" value="XPGI"/>
    <property type="match status" value="1"/>
</dbReference>
<comment type="subcellular location">
    <subcellularLocation>
        <location evidence="3">Chromosome</location>
    </subcellularLocation>
    <subcellularLocation>
        <location evidence="2">Nucleus</location>
    </subcellularLocation>
</comment>
<feature type="compositionally biased region" description="Polar residues" evidence="15">
    <location>
        <begin position="304"/>
        <end position="313"/>
    </location>
</feature>
<proteinExistence type="inferred from homology"/>
<dbReference type="GO" id="GO:0004520">
    <property type="term" value="F:DNA endonuclease activity"/>
    <property type="evidence" value="ECO:0007669"/>
    <property type="project" value="TreeGrafter"/>
</dbReference>
<evidence type="ECO:0000256" key="2">
    <source>
        <dbReference type="ARBA" id="ARBA00004123"/>
    </source>
</evidence>
<dbReference type="FunFam" id="3.40.50.1010:FF:000023">
    <property type="entry name" value="DNA repair protein complementing XP-G cells"/>
    <property type="match status" value="1"/>
</dbReference>
<evidence type="ECO:0000256" key="9">
    <source>
        <dbReference type="ARBA" id="ARBA00022763"/>
    </source>
</evidence>
<gene>
    <name evidence="18" type="primary">ercc5</name>
</gene>
<dbReference type="PANTHER" id="PTHR16171:SF11">
    <property type="entry name" value="DNA EXCISION REPAIR PROTEIN ERCC-5"/>
    <property type="match status" value="1"/>
</dbReference>
<protein>
    <recommendedName>
        <fullName evidence="20">DNA repair protein complementing XP-G cells</fullName>
    </recommendedName>
</protein>
<evidence type="ECO:0000256" key="4">
    <source>
        <dbReference type="ARBA" id="ARBA00005283"/>
    </source>
</evidence>
<evidence type="ECO:0000256" key="7">
    <source>
        <dbReference type="ARBA" id="ARBA00022723"/>
    </source>
</evidence>
<dbReference type="InterPro" id="IPR001044">
    <property type="entry name" value="XPG/Rad2_eukaryotes"/>
</dbReference>
<feature type="region of interest" description="Disordered" evidence="15">
    <location>
        <begin position="149"/>
        <end position="172"/>
    </location>
</feature>
<evidence type="ECO:0000256" key="3">
    <source>
        <dbReference type="ARBA" id="ARBA00004286"/>
    </source>
</evidence>
<dbReference type="GO" id="GO:0016788">
    <property type="term" value="F:hydrolase activity, acting on ester bonds"/>
    <property type="evidence" value="ECO:0007669"/>
    <property type="project" value="InterPro"/>
</dbReference>
<evidence type="ECO:0000256" key="6">
    <source>
        <dbReference type="ARBA" id="ARBA00022722"/>
    </source>
</evidence>
<feature type="compositionally biased region" description="Acidic residues" evidence="15">
    <location>
        <begin position="600"/>
        <end position="615"/>
    </location>
</feature>
<keyword evidence="9" id="KW-0227">DNA damage</keyword>
<accession>A0AAY4CJV7</accession>
<dbReference type="PROSITE" id="PS00841">
    <property type="entry name" value="XPG_1"/>
    <property type="match status" value="1"/>
</dbReference>
<dbReference type="CTD" id="2073"/>
<evidence type="ECO:0000259" key="16">
    <source>
        <dbReference type="SMART" id="SM00484"/>
    </source>
</evidence>
<dbReference type="InterPro" id="IPR006085">
    <property type="entry name" value="XPG_DNA_repair_N"/>
</dbReference>
<comment type="similarity">
    <text evidence="4">Belongs to the XPG/RAD2 endonuclease family. XPG subfamily.</text>
</comment>
<dbReference type="Pfam" id="PF00867">
    <property type="entry name" value="XPG_I"/>
    <property type="match status" value="1"/>
</dbReference>
<dbReference type="Gene3D" id="3.40.50.1010">
    <property type="entry name" value="5'-nuclease"/>
    <property type="match status" value="2"/>
</dbReference>
<evidence type="ECO:0000256" key="8">
    <source>
        <dbReference type="ARBA" id="ARBA00022759"/>
    </source>
</evidence>
<evidence type="ECO:0000256" key="11">
    <source>
        <dbReference type="ARBA" id="ARBA00022842"/>
    </source>
</evidence>
<evidence type="ECO:0000259" key="17">
    <source>
        <dbReference type="SMART" id="SM00485"/>
    </source>
</evidence>
<dbReference type="SMART" id="SM00279">
    <property type="entry name" value="HhH2"/>
    <property type="match status" value="1"/>
</dbReference>
<dbReference type="InterPro" id="IPR036279">
    <property type="entry name" value="5-3_exonuclease_C_sf"/>
</dbReference>
<dbReference type="CDD" id="cd09904">
    <property type="entry name" value="H3TH_XPG"/>
    <property type="match status" value="1"/>
</dbReference>
<feature type="domain" description="XPG-I" evidence="16">
    <location>
        <begin position="731"/>
        <end position="800"/>
    </location>
</feature>
<evidence type="ECO:0000256" key="12">
    <source>
        <dbReference type="ARBA" id="ARBA00023125"/>
    </source>
</evidence>
<dbReference type="GO" id="GO:0005634">
    <property type="term" value="C:nucleus"/>
    <property type="evidence" value="ECO:0007669"/>
    <property type="project" value="UniProtKB-SubCell"/>
</dbReference>
<evidence type="ECO:0000313" key="18">
    <source>
        <dbReference type="Ensembl" id="ENSDCDP00010033442.1"/>
    </source>
</evidence>
<dbReference type="RefSeq" id="XP_028810976.1">
    <property type="nucleotide sequence ID" value="XM_028955143.1"/>
</dbReference>
<dbReference type="GO" id="GO:0005694">
    <property type="term" value="C:chromosome"/>
    <property type="evidence" value="ECO:0007669"/>
    <property type="project" value="UniProtKB-SubCell"/>
</dbReference>
<dbReference type="Proteomes" id="UP000694580">
    <property type="component" value="Chromosome 15"/>
</dbReference>
<dbReference type="InterPro" id="IPR019974">
    <property type="entry name" value="XPG_CS"/>
</dbReference>
<sequence length="1109" mass="124320">MGVHGLWRLLESTGKPINPETLEGKILAVDISIWLNQAVKGVRDRDGSSVQNAHLLTLFNRLCKLLFFRIRPVFVFDGDAPLLKKQTLALRRQRKEEMSHESQQTKEKLLKTFLKRQAIKAALGDRRQEPLPSLATVKRPEVDDMYVLPALPTPEEKEKSSSDEEGQEWQETSGNHLHWQDDFYDDPSAVDINSEQFCQLPPEIKHEILKEMKEFSKRRRTMFHKPPERSGDFSQYQLAGLLQRNRLNQRLEGVEQEMSQRTSAALDLQQEQDGSVEARRLVSEDSAHYILIKGPKKNVPENVPETQPATMPWSSGPWARRGRLKGRPEPLWRPLLDETPDEDKPSPSSSSKPSVCEGSLSSDVAPPSPRTLQAIQAAMLGSSSDEEGGVIIREDPSESLAPAGDVSPRTQQAIQDALQGDDMVPLQELHSGNQFSSNDRVTLSSSDEDELITVSKNSAASSVPDFSRQDGGVSPRTLLAIQKTLDGGELDRSRSGGEEVEEAMGARSLAFRPALQRDAERQEDDGKESSTTNAPLPSKPQSSLSSDVESDEEPSAPVSVGKQEVSYATGNSAEKGLGQQRLLGNVQIETNERNGQNEESGSEESFIEVSEGEEERLEKASEEVTRPADNEAKEEDEQKKEETKEEEVQEDVRISETEEEGVQQQHQKEEEEERKCLRATDWDHIDLQELEQLENSLQLQQNSLREQQQQQERGAATVTGQMYLESQELLRLFGVPFVVAPMEAEAQCAALDRADQTHGTITDDSDIWLFGGRQVFKNFFNQNKYVEQYQYVDLQNQLGLDRSKLINLAYLLGSDYTEGVPGVGYVTGMEILNEFPGPGVEPLIQFSGWWEECQKSKKMAANPKDSKVKRKLRGLNLQPGFPNPAVAQAYLQPAVDQSEACFSWGRPHLGLIKEFCQSRFGWSCRKTEDTLQPVLKQLSSQQTQLRIDSFFRMEQHERQNIRSQRLRRAVTCLKRKERDGRQDGEVEEDEEGEGDPSPTKKGKTGWSEKEKTDSIGPVGAFAGGFLGSEVRSDELLIMEREESPLKKKTLATLKTHPQRAELPKSSSSSSDSDDQADGSVTMVTARSVFKGKTRGRGRRGGQVRSKRKQ</sequence>
<evidence type="ECO:0000313" key="19">
    <source>
        <dbReference type="Proteomes" id="UP000694580"/>
    </source>
</evidence>
<evidence type="ECO:0000256" key="15">
    <source>
        <dbReference type="SAM" id="MobiDB-lite"/>
    </source>
</evidence>
<dbReference type="GO" id="GO:0009411">
    <property type="term" value="P:response to UV"/>
    <property type="evidence" value="ECO:0007669"/>
    <property type="project" value="UniProtKB-ARBA"/>
</dbReference>
<feature type="compositionally biased region" description="Polar residues" evidence="15">
    <location>
        <begin position="430"/>
        <end position="445"/>
    </location>
</feature>
<dbReference type="GeneTree" id="ENSGT00940000163631"/>
<organism evidence="18 19">
    <name type="scientific">Denticeps clupeoides</name>
    <name type="common">denticle herring</name>
    <dbReference type="NCBI Taxonomy" id="299321"/>
    <lineage>
        <taxon>Eukaryota</taxon>
        <taxon>Metazoa</taxon>
        <taxon>Chordata</taxon>
        <taxon>Craniata</taxon>
        <taxon>Vertebrata</taxon>
        <taxon>Euteleostomi</taxon>
        <taxon>Actinopterygii</taxon>
        <taxon>Neopterygii</taxon>
        <taxon>Teleostei</taxon>
        <taxon>Clupei</taxon>
        <taxon>Clupeiformes</taxon>
        <taxon>Denticipitoidei</taxon>
        <taxon>Denticipitidae</taxon>
        <taxon>Denticeps</taxon>
    </lineage>
</organism>
<dbReference type="FunFam" id="1.10.150.20:FF:000037">
    <property type="entry name" value="DNA repair protein complementing XP-G cells homolog"/>
    <property type="match status" value="1"/>
</dbReference>
<feature type="compositionally biased region" description="Basic and acidic residues" evidence="15">
    <location>
        <begin position="616"/>
        <end position="643"/>
    </location>
</feature>
<feature type="region of interest" description="Disordered" evidence="15">
    <location>
        <begin position="430"/>
        <end position="449"/>
    </location>
</feature>
<evidence type="ECO:0000256" key="1">
    <source>
        <dbReference type="ARBA" id="ARBA00001946"/>
    </source>
</evidence>
<reference evidence="18" key="3">
    <citation type="submission" date="2025-09" db="UniProtKB">
        <authorList>
            <consortium name="Ensembl"/>
        </authorList>
    </citation>
    <scope>IDENTIFICATION</scope>
</reference>
<keyword evidence="13" id="KW-0234">DNA repair</keyword>
<dbReference type="PRINTS" id="PR00853">
    <property type="entry name" value="XPGRADSUPER"/>
</dbReference>
<keyword evidence="8" id="KW-0255">Endonuclease</keyword>
<dbReference type="PANTHER" id="PTHR16171">
    <property type="entry name" value="DNA REPAIR PROTEIN COMPLEMENTING XP-G CELLS-RELATED"/>
    <property type="match status" value="1"/>
</dbReference>
<dbReference type="SUPFAM" id="SSF88723">
    <property type="entry name" value="PIN domain-like"/>
    <property type="match status" value="1"/>
</dbReference>
<keyword evidence="19" id="KW-1185">Reference proteome</keyword>
<keyword evidence="14" id="KW-0539">Nucleus</keyword>
<feature type="region of interest" description="Disordered" evidence="15">
    <location>
        <begin position="297"/>
        <end position="368"/>
    </location>
</feature>
<evidence type="ECO:0000256" key="5">
    <source>
        <dbReference type="ARBA" id="ARBA00022454"/>
    </source>
</evidence>
<dbReference type="InterPro" id="IPR008918">
    <property type="entry name" value="HhH2"/>
</dbReference>
<keyword evidence="5" id="KW-0158">Chromosome</keyword>
<keyword evidence="6" id="KW-0540">Nuclease</keyword>
<feature type="domain" description="XPG N-terminal" evidence="17">
    <location>
        <begin position="1"/>
        <end position="98"/>
    </location>
</feature>
<dbReference type="Ensembl" id="ENSDCDT00010041456.1">
    <property type="protein sequence ID" value="ENSDCDP00010033442.1"/>
    <property type="gene ID" value="ENSDCDG00010021337.1"/>
</dbReference>
<keyword evidence="11" id="KW-0460">Magnesium</keyword>
<dbReference type="InterPro" id="IPR006086">
    <property type="entry name" value="XPG-I_dom"/>
</dbReference>
<dbReference type="InterPro" id="IPR029060">
    <property type="entry name" value="PIN-like_dom_sf"/>
</dbReference>
<dbReference type="AlphaFoldDB" id="A0AAY4CJV7"/>
<dbReference type="Pfam" id="PF00752">
    <property type="entry name" value="XPG_N"/>
    <property type="match status" value="1"/>
</dbReference>
<evidence type="ECO:0000256" key="14">
    <source>
        <dbReference type="ARBA" id="ARBA00023242"/>
    </source>
</evidence>
<reference evidence="18 19" key="1">
    <citation type="submission" date="2020-06" db="EMBL/GenBank/DDBJ databases">
        <authorList>
            <consortium name="Wellcome Sanger Institute Data Sharing"/>
        </authorList>
    </citation>
    <scope>NUCLEOTIDE SEQUENCE [LARGE SCALE GENOMIC DNA]</scope>
</reference>
<comment type="cofactor">
    <cofactor evidence="1">
        <name>Mg(2+)</name>
        <dbReference type="ChEBI" id="CHEBI:18420"/>
    </cofactor>
</comment>
<dbReference type="CDD" id="cd09868">
    <property type="entry name" value="PIN_XPG_RAD2"/>
    <property type="match status" value="2"/>
</dbReference>